<sequence length="149" mass="16769">MYLSTVASLLLVYSVPASAIWFNYSNYYIMHLIQNRITSELRDFDQCFAECTNKGPSVNSGILDTYTVSLEELRLLLSCAMSLKAPTLAQVQLAGFFKTSNIACRFNYLRICRKRACVGPFHESTSSRQQVQTSIARLSSLKMVRALCS</sequence>
<name>A0A5K3F606_MESCO</name>
<feature type="signal peptide" evidence="1">
    <location>
        <begin position="1"/>
        <end position="19"/>
    </location>
</feature>
<proteinExistence type="predicted"/>
<dbReference type="WBParaSite" id="MCU_005215-RA">
    <property type="protein sequence ID" value="MCU_005215-RA"/>
    <property type="gene ID" value="MCU_005215"/>
</dbReference>
<accession>A0A5K3F606</accession>
<feature type="chain" id="PRO_5024311991" evidence="1">
    <location>
        <begin position="20"/>
        <end position="149"/>
    </location>
</feature>
<reference evidence="2" key="1">
    <citation type="submission" date="2019-11" db="UniProtKB">
        <authorList>
            <consortium name="WormBaseParasite"/>
        </authorList>
    </citation>
    <scope>IDENTIFICATION</scope>
</reference>
<evidence type="ECO:0000313" key="2">
    <source>
        <dbReference type="WBParaSite" id="MCU_005215-RA"/>
    </source>
</evidence>
<organism evidence="2">
    <name type="scientific">Mesocestoides corti</name>
    <name type="common">Flatworm</name>
    <dbReference type="NCBI Taxonomy" id="53468"/>
    <lineage>
        <taxon>Eukaryota</taxon>
        <taxon>Metazoa</taxon>
        <taxon>Spiralia</taxon>
        <taxon>Lophotrochozoa</taxon>
        <taxon>Platyhelminthes</taxon>
        <taxon>Cestoda</taxon>
        <taxon>Eucestoda</taxon>
        <taxon>Cyclophyllidea</taxon>
        <taxon>Mesocestoididae</taxon>
        <taxon>Mesocestoides</taxon>
    </lineage>
</organism>
<keyword evidence="1" id="KW-0732">Signal</keyword>
<protein>
    <submittedName>
        <fullName evidence="2">Secreted protein</fullName>
    </submittedName>
</protein>
<evidence type="ECO:0000256" key="1">
    <source>
        <dbReference type="SAM" id="SignalP"/>
    </source>
</evidence>
<dbReference type="AlphaFoldDB" id="A0A5K3F606"/>